<dbReference type="WBParaSite" id="DME_0000453401-mRNA-1">
    <property type="protein sequence ID" value="DME_0000453401-mRNA-1"/>
    <property type="gene ID" value="DME_0000453401"/>
</dbReference>
<dbReference type="GO" id="GO:0004888">
    <property type="term" value="F:transmembrane signaling receptor activity"/>
    <property type="evidence" value="ECO:0007669"/>
    <property type="project" value="InterPro"/>
</dbReference>
<organism evidence="5 7">
    <name type="scientific">Dracunculus medinensis</name>
    <name type="common">Guinea worm</name>
    <dbReference type="NCBI Taxonomy" id="318479"/>
    <lineage>
        <taxon>Eukaryota</taxon>
        <taxon>Metazoa</taxon>
        <taxon>Ecdysozoa</taxon>
        <taxon>Nematoda</taxon>
        <taxon>Chromadorea</taxon>
        <taxon>Rhabditida</taxon>
        <taxon>Spirurina</taxon>
        <taxon>Dracunculoidea</taxon>
        <taxon>Dracunculidae</taxon>
        <taxon>Dracunculus</taxon>
    </lineage>
</organism>
<dbReference type="Gene3D" id="2.70.170.10">
    <property type="entry name" value="Neurotransmitter-gated ion-channel ligand-binding domain"/>
    <property type="match status" value="1"/>
</dbReference>
<feature type="signal peptide" evidence="2">
    <location>
        <begin position="1"/>
        <end position="17"/>
    </location>
</feature>
<keyword evidence="2" id="KW-0732">Signal</keyword>
<evidence type="ECO:0000313" key="4">
    <source>
        <dbReference type="EMBL" id="VDN58444.1"/>
    </source>
</evidence>
<evidence type="ECO:0000313" key="5">
    <source>
        <dbReference type="Proteomes" id="UP000038040"/>
    </source>
</evidence>
<accession>A0A0N4UBF7</accession>
<feature type="chain" id="PRO_5033230120" evidence="2">
    <location>
        <begin position="18"/>
        <end position="442"/>
    </location>
</feature>
<keyword evidence="6" id="KW-1185">Reference proteome</keyword>
<name>A0A0N4UBF7_DRAME</name>
<keyword evidence="1" id="KW-0472">Membrane</keyword>
<dbReference type="AlphaFoldDB" id="A0A0N4UBF7"/>
<dbReference type="SUPFAM" id="SSF63712">
    <property type="entry name" value="Nicotinic receptor ligand binding domain-like"/>
    <property type="match status" value="1"/>
</dbReference>
<dbReference type="GO" id="GO:0016020">
    <property type="term" value="C:membrane"/>
    <property type="evidence" value="ECO:0007669"/>
    <property type="project" value="InterPro"/>
</dbReference>
<reference evidence="4 6" key="2">
    <citation type="submission" date="2018-11" db="EMBL/GenBank/DDBJ databases">
        <authorList>
            <consortium name="Pathogen Informatics"/>
        </authorList>
    </citation>
    <scope>NUCLEOTIDE SEQUENCE [LARGE SCALE GENOMIC DNA]</scope>
</reference>
<feature type="transmembrane region" description="Helical" evidence="1">
    <location>
        <begin position="418"/>
        <end position="441"/>
    </location>
</feature>
<feature type="transmembrane region" description="Helical" evidence="1">
    <location>
        <begin position="305"/>
        <end position="322"/>
    </location>
</feature>
<proteinExistence type="predicted"/>
<dbReference type="FunFam" id="2.70.170.10:FF:000063">
    <property type="entry name" value="Ligand-Gated ion Channel"/>
    <property type="match status" value="1"/>
</dbReference>
<evidence type="ECO:0000313" key="6">
    <source>
        <dbReference type="Proteomes" id="UP000274756"/>
    </source>
</evidence>
<dbReference type="EMBL" id="UYYG01001168">
    <property type="protein sequence ID" value="VDN58444.1"/>
    <property type="molecule type" value="Genomic_DNA"/>
</dbReference>
<dbReference type="OrthoDB" id="5975154at2759"/>
<dbReference type="InterPro" id="IPR036734">
    <property type="entry name" value="Neur_chan_lig-bd_sf"/>
</dbReference>
<feature type="transmembrane region" description="Helical" evidence="1">
    <location>
        <begin position="342"/>
        <end position="363"/>
    </location>
</feature>
<dbReference type="InterPro" id="IPR006202">
    <property type="entry name" value="Neur_chan_lig-bd"/>
</dbReference>
<evidence type="ECO:0000313" key="7">
    <source>
        <dbReference type="WBParaSite" id="DME_0000453401-mRNA-1"/>
    </source>
</evidence>
<reference evidence="7" key="1">
    <citation type="submission" date="2017-02" db="UniProtKB">
        <authorList>
            <consortium name="WormBaseParasite"/>
        </authorList>
    </citation>
    <scope>IDENTIFICATION</scope>
</reference>
<gene>
    <name evidence="4" type="ORF">DME_LOCUS8417</name>
</gene>
<feature type="transmembrane region" description="Helical" evidence="1">
    <location>
        <begin position="281"/>
        <end position="298"/>
    </location>
</feature>
<evidence type="ECO:0000256" key="1">
    <source>
        <dbReference type="SAM" id="Phobius"/>
    </source>
</evidence>
<dbReference type="STRING" id="318479.A0A0N4UBF7"/>
<keyword evidence="1" id="KW-0812">Transmembrane</keyword>
<dbReference type="GO" id="GO:0005230">
    <property type="term" value="F:extracellular ligand-gated monoatomic ion channel activity"/>
    <property type="evidence" value="ECO:0007669"/>
    <property type="project" value="InterPro"/>
</dbReference>
<keyword evidence="1" id="KW-1133">Transmembrane helix</keyword>
<dbReference type="Proteomes" id="UP000274756">
    <property type="component" value="Unassembled WGS sequence"/>
</dbReference>
<evidence type="ECO:0000256" key="2">
    <source>
        <dbReference type="SAM" id="SignalP"/>
    </source>
</evidence>
<evidence type="ECO:0000259" key="3">
    <source>
        <dbReference type="Pfam" id="PF02931"/>
    </source>
</evidence>
<dbReference type="Proteomes" id="UP000038040">
    <property type="component" value="Unplaced"/>
</dbReference>
<protein>
    <submittedName>
        <fullName evidence="7">Neur_chan_LBD domain-containing protein</fullName>
    </submittedName>
</protein>
<sequence>MICILFLTGFLAIAAQSVEETGKITGNLPSIHSLNSCQYLQNISDVETLDRHQYNILEQCLYYYLAGEAQRKAGRFGGIRAIVTLSPNSESKSIPVTINFHQITLQHFELNEFTKDITIQGYMAVSWIDKRLSWNENDWNLKKLSINSIAHVWVPLITAQTYETALRNGDLLEMRKIEANSNGTVNAIINFSLRTFCDDADFQNFPDDVYRCCFQLEPHINQNVEFTTNGRPIFTDPRYFRDYGWLLSGTVPVIQNYATSITQLVFCMNLQRSTNSVRIELTLPTTITSLLFLITPLFGKIQLQIFTKLFVLFLQFLALQLFSNRIAPHLGSAAATPKLLKFHEYAMMINTMSILISVILWMLARIRRRLPPWAWLIQLSQIVNGLLCAFNSSELAITELPLEKVETTSSYQSDWANAFNAIHSVAVGTISIVFILGYIIIL</sequence>
<dbReference type="PANTHER" id="PTHR18945">
    <property type="entry name" value="NEUROTRANSMITTER GATED ION CHANNEL"/>
    <property type="match status" value="1"/>
</dbReference>
<dbReference type="InterPro" id="IPR006201">
    <property type="entry name" value="Neur_channel"/>
</dbReference>
<feature type="domain" description="Neurotransmitter-gated ion-channel ligand-binding" evidence="3">
    <location>
        <begin position="87"/>
        <end position="223"/>
    </location>
</feature>
<dbReference type="Pfam" id="PF02931">
    <property type="entry name" value="Neur_chan_LBD"/>
    <property type="match status" value="1"/>
</dbReference>